<evidence type="ECO:0000313" key="2">
    <source>
        <dbReference type="EMBL" id="MBD2346080.1"/>
    </source>
</evidence>
<reference evidence="2 3" key="1">
    <citation type="journal article" date="2020" name="ISME J.">
        <title>Comparative genomics reveals insights into cyanobacterial evolution and habitat adaptation.</title>
        <authorList>
            <person name="Chen M.Y."/>
            <person name="Teng W.K."/>
            <person name="Zhao L."/>
            <person name="Hu C.X."/>
            <person name="Zhou Y.K."/>
            <person name="Han B.P."/>
            <person name="Song L.R."/>
            <person name="Shu W.S."/>
        </authorList>
    </citation>
    <scope>NUCLEOTIDE SEQUENCE [LARGE SCALE GENOMIC DNA]</scope>
    <source>
        <strain evidence="2 3">FACHB-260</strain>
    </source>
</reference>
<protein>
    <submittedName>
        <fullName evidence="2">Uncharacterized protein</fullName>
    </submittedName>
</protein>
<gene>
    <name evidence="2" type="ORF">H6G18_18295</name>
</gene>
<dbReference type="RefSeq" id="WP_190408507.1">
    <property type="nucleotide sequence ID" value="NZ_JACJRF010000036.1"/>
</dbReference>
<comment type="caution">
    <text evidence="2">The sequence shown here is derived from an EMBL/GenBank/DDBJ whole genome shotgun (WGS) entry which is preliminary data.</text>
</comment>
<keyword evidence="3" id="KW-1185">Reference proteome</keyword>
<dbReference type="EMBL" id="JACJRF010000036">
    <property type="protein sequence ID" value="MBD2346080.1"/>
    <property type="molecule type" value="Genomic_DNA"/>
</dbReference>
<accession>A0ABR8CW96</accession>
<feature type="chain" id="PRO_5047291174" evidence="1">
    <location>
        <begin position="31"/>
        <end position="82"/>
    </location>
</feature>
<sequence>MKPVNMLNLRLTGAMAGALSLVLYPAIVHAEMQDNPEFSQDLENPSSIKSYGVHTSPSKVITEGVVGSKRWWKIQSEYTRKQ</sequence>
<name>A0ABR8CW96_9NOST</name>
<organism evidence="2 3">
    <name type="scientific">Anabaena subtropica FACHB-260</name>
    <dbReference type="NCBI Taxonomy" id="2692884"/>
    <lineage>
        <taxon>Bacteria</taxon>
        <taxon>Bacillati</taxon>
        <taxon>Cyanobacteriota</taxon>
        <taxon>Cyanophyceae</taxon>
        <taxon>Nostocales</taxon>
        <taxon>Nostocaceae</taxon>
        <taxon>Anabaena</taxon>
    </lineage>
</organism>
<evidence type="ECO:0000256" key="1">
    <source>
        <dbReference type="SAM" id="SignalP"/>
    </source>
</evidence>
<feature type="signal peptide" evidence="1">
    <location>
        <begin position="1"/>
        <end position="30"/>
    </location>
</feature>
<proteinExistence type="predicted"/>
<dbReference type="Proteomes" id="UP000607281">
    <property type="component" value="Unassembled WGS sequence"/>
</dbReference>
<evidence type="ECO:0000313" key="3">
    <source>
        <dbReference type="Proteomes" id="UP000607281"/>
    </source>
</evidence>
<keyword evidence="1" id="KW-0732">Signal</keyword>